<gene>
    <name evidence="8" type="ORF">H5R63_04955</name>
    <name evidence="3" type="ORF">H5R64_02440</name>
    <name evidence="4" type="ORF">H5R64_03510</name>
    <name evidence="5" type="ORF">H5R64_03945</name>
    <name evidence="6" type="ORF">H5R64_05475</name>
    <name evidence="7" type="ORF">H5R64_05505</name>
</gene>
<evidence type="ECO:0000313" key="6">
    <source>
        <dbReference type="EMBL" id="MBB1063213.1"/>
    </source>
</evidence>
<dbReference type="SUPFAM" id="SSF53098">
    <property type="entry name" value="Ribonuclease H-like"/>
    <property type="match status" value="1"/>
</dbReference>
<sequence>MACPKTARRKEQAAVIQVLRADYPLKELLAYFKMPRSTYYERLKAIQATDKYGHIKQVIKQLFRQSRETYGYRRIYYKLKKLNYTISPETVRKLMKQIGLKVCVYSKRSHYSSYRGQLGRVAPNILKQKFNERQVYRVLHTDITQLKLDNNQFGYISAVIDEASNEVLATQVSASPNRILIEQTLQELSSRLPAGSQPIIHSDQGWHYQLQYYRNELAKANLTQSMSRKGNCLDNAPIESFFNLMKRECLKRLKISSINQLREIVQDYVSWFNYERISLNKKGLTPVEYRNQSIN</sequence>
<evidence type="ECO:0000313" key="4">
    <source>
        <dbReference type="EMBL" id="MBB1062873.1"/>
    </source>
</evidence>
<name>A0A7W3U003_9LACO</name>
<evidence type="ECO:0000313" key="10">
    <source>
        <dbReference type="Proteomes" id="UP000544052"/>
    </source>
</evidence>
<dbReference type="InterPro" id="IPR050900">
    <property type="entry name" value="Transposase_IS3/IS150/IS904"/>
</dbReference>
<dbReference type="Pfam" id="PF13276">
    <property type="entry name" value="HTH_21"/>
    <property type="match status" value="1"/>
</dbReference>
<evidence type="ECO:0000313" key="9">
    <source>
        <dbReference type="Proteomes" id="UP000518255"/>
    </source>
</evidence>
<dbReference type="EMBL" id="JACIUZ010000038">
    <property type="protein sequence ID" value="MBB1063219.1"/>
    <property type="molecule type" value="Genomic_DNA"/>
</dbReference>
<dbReference type="Gene3D" id="3.30.420.10">
    <property type="entry name" value="Ribonuclease H-like superfamily/Ribonuclease H"/>
    <property type="match status" value="1"/>
</dbReference>
<proteinExistence type="predicted"/>
<dbReference type="GO" id="GO:0015074">
    <property type="term" value="P:DNA integration"/>
    <property type="evidence" value="ECO:0007669"/>
    <property type="project" value="InterPro"/>
</dbReference>
<evidence type="ECO:0000256" key="1">
    <source>
        <dbReference type="ARBA" id="ARBA00002286"/>
    </source>
</evidence>
<dbReference type="InterPro" id="IPR048020">
    <property type="entry name" value="Transpos_IS3"/>
</dbReference>
<accession>A0A7W3U003</accession>
<keyword evidence="10" id="KW-1185">Reference proteome</keyword>
<evidence type="ECO:0000259" key="2">
    <source>
        <dbReference type="PROSITE" id="PS50994"/>
    </source>
</evidence>
<dbReference type="EMBL" id="JACIUZ010000027">
    <property type="protein sequence ID" value="MBB1062873.1"/>
    <property type="molecule type" value="Genomic_DNA"/>
</dbReference>
<evidence type="ECO:0000313" key="8">
    <source>
        <dbReference type="EMBL" id="MBB1086140.1"/>
    </source>
</evidence>
<dbReference type="Proteomes" id="UP000518255">
    <property type="component" value="Unassembled WGS sequence"/>
</dbReference>
<dbReference type="GO" id="GO:0003676">
    <property type="term" value="F:nucleic acid binding"/>
    <property type="evidence" value="ECO:0007669"/>
    <property type="project" value="InterPro"/>
</dbReference>
<dbReference type="InterPro" id="IPR036397">
    <property type="entry name" value="RNaseH_sf"/>
</dbReference>
<dbReference type="PANTHER" id="PTHR46889:SF4">
    <property type="entry name" value="TRANSPOSASE INSO FOR INSERTION SEQUENCE ELEMENT IS911B-RELATED"/>
    <property type="match status" value="1"/>
</dbReference>
<dbReference type="EMBL" id="JACIUZ010000037">
    <property type="protein sequence ID" value="MBB1063213.1"/>
    <property type="molecule type" value="Genomic_DNA"/>
</dbReference>
<evidence type="ECO:0000313" key="3">
    <source>
        <dbReference type="EMBL" id="MBB1062662.1"/>
    </source>
</evidence>
<dbReference type="NCBIfam" id="NF033516">
    <property type="entry name" value="transpos_IS3"/>
    <property type="match status" value="1"/>
</dbReference>
<evidence type="ECO:0000313" key="7">
    <source>
        <dbReference type="EMBL" id="MBB1063219.1"/>
    </source>
</evidence>
<dbReference type="EMBL" id="JACIUZ010000022">
    <property type="protein sequence ID" value="MBB1062662.1"/>
    <property type="molecule type" value="Genomic_DNA"/>
</dbReference>
<dbReference type="InterPro" id="IPR001584">
    <property type="entry name" value="Integrase_cat-core"/>
</dbReference>
<dbReference type="InterPro" id="IPR025948">
    <property type="entry name" value="HTH-like_dom"/>
</dbReference>
<evidence type="ECO:0000313" key="5">
    <source>
        <dbReference type="EMBL" id="MBB1062949.1"/>
    </source>
</evidence>
<protein>
    <submittedName>
        <fullName evidence="8">IS3 family transposase</fullName>
    </submittedName>
</protein>
<comment type="caution">
    <text evidence="8">The sequence shown here is derived from an EMBL/GenBank/DDBJ whole genome shotgun (WGS) entry which is preliminary data.</text>
</comment>
<dbReference type="Pfam" id="PF13333">
    <property type="entry name" value="rve_2"/>
    <property type="match status" value="1"/>
</dbReference>
<dbReference type="PANTHER" id="PTHR46889">
    <property type="entry name" value="TRANSPOSASE INSF FOR INSERTION SEQUENCE IS3B-RELATED"/>
    <property type="match status" value="1"/>
</dbReference>
<feature type="domain" description="Integrase catalytic" evidence="2">
    <location>
        <begin position="130"/>
        <end position="294"/>
    </location>
</feature>
<dbReference type="EMBL" id="JACIUY010000050">
    <property type="protein sequence ID" value="MBB1086140.1"/>
    <property type="molecule type" value="Genomic_DNA"/>
</dbReference>
<dbReference type="PROSITE" id="PS50994">
    <property type="entry name" value="INTEGRASE"/>
    <property type="match status" value="1"/>
</dbReference>
<dbReference type="InterPro" id="IPR012337">
    <property type="entry name" value="RNaseH-like_sf"/>
</dbReference>
<dbReference type="EMBL" id="JACIUZ010000028">
    <property type="protein sequence ID" value="MBB1062949.1"/>
    <property type="molecule type" value="Genomic_DNA"/>
</dbReference>
<dbReference type="AlphaFoldDB" id="A0A7W3U003"/>
<organism evidence="8 9">
    <name type="scientific">Limosilactobacillus fastidiosus</name>
    <dbReference type="NCBI Taxonomy" id="2759855"/>
    <lineage>
        <taxon>Bacteria</taxon>
        <taxon>Bacillati</taxon>
        <taxon>Bacillota</taxon>
        <taxon>Bacilli</taxon>
        <taxon>Lactobacillales</taxon>
        <taxon>Lactobacillaceae</taxon>
        <taxon>Limosilactobacillus</taxon>
    </lineage>
</organism>
<reference evidence="9 10" key="1">
    <citation type="submission" date="2020-07" db="EMBL/GenBank/DDBJ databases">
        <title>Description of Limosilactobacillus balticus sp. nov., Limosilactobacillus agrestis sp. nov., Limosilactobacillus albertensis sp. nov., Limosilactobacillus rudii sp. nov., Limosilactobacillus fastidiosus sp. nov., five novel Limosilactobacillus species isolated from the vertebrate gastrointestinal tract, and proposal of 6 subspecies of Limosilactobacillus reuteri adapted to the gastrointestinal tract of specific vertebrate hosts.</title>
        <authorList>
            <person name="Li F."/>
            <person name="Cheng C."/>
            <person name="Zheng J."/>
            <person name="Quevedo R.M."/>
            <person name="Li J."/>
            <person name="Roos S."/>
            <person name="Gaenzle M.G."/>
            <person name="Walter J."/>
        </authorList>
    </citation>
    <scope>NUCLEOTIDE SEQUENCE [LARGE SCALE GENOMIC DNA]</scope>
    <source>
        <strain evidence="8 9">WF-MA3-C</strain>
        <strain evidence="3 10">WF-MO7-1</strain>
    </source>
</reference>
<dbReference type="Pfam" id="PF00665">
    <property type="entry name" value="rve"/>
    <property type="match status" value="1"/>
</dbReference>
<comment type="function">
    <text evidence="1">Involved in the transposition of the insertion sequence.</text>
</comment>
<dbReference type="Proteomes" id="UP000544052">
    <property type="component" value="Unassembled WGS sequence"/>
</dbReference>